<evidence type="ECO:0000313" key="1">
    <source>
        <dbReference type="EMBL" id="KAG7091501.1"/>
    </source>
</evidence>
<dbReference type="RefSeq" id="XP_043007971.1">
    <property type="nucleotide sequence ID" value="XM_043155502.1"/>
</dbReference>
<evidence type="ECO:0000313" key="2">
    <source>
        <dbReference type="Proteomes" id="UP001049176"/>
    </source>
</evidence>
<reference evidence="1" key="1">
    <citation type="journal article" date="2021" name="Genome Biol. Evol.">
        <title>The assembled and annotated genome of the fairy-ring fungus Marasmius oreades.</title>
        <authorList>
            <person name="Hiltunen M."/>
            <person name="Ament-Velasquez S.L."/>
            <person name="Johannesson H."/>
        </authorList>
    </citation>
    <scope>NUCLEOTIDE SEQUENCE</scope>
    <source>
        <strain evidence="1">03SP1</strain>
    </source>
</reference>
<organism evidence="1 2">
    <name type="scientific">Marasmius oreades</name>
    <name type="common">fairy-ring Marasmius</name>
    <dbReference type="NCBI Taxonomy" id="181124"/>
    <lineage>
        <taxon>Eukaryota</taxon>
        <taxon>Fungi</taxon>
        <taxon>Dikarya</taxon>
        <taxon>Basidiomycota</taxon>
        <taxon>Agaricomycotina</taxon>
        <taxon>Agaricomycetes</taxon>
        <taxon>Agaricomycetidae</taxon>
        <taxon>Agaricales</taxon>
        <taxon>Marasmiineae</taxon>
        <taxon>Marasmiaceae</taxon>
        <taxon>Marasmius</taxon>
    </lineage>
</organism>
<dbReference type="KEGG" id="more:E1B28_010531"/>
<dbReference type="EMBL" id="CM032186">
    <property type="protein sequence ID" value="KAG7091501.1"/>
    <property type="molecule type" value="Genomic_DNA"/>
</dbReference>
<dbReference type="Proteomes" id="UP001049176">
    <property type="component" value="Chromosome 6"/>
</dbReference>
<proteinExistence type="predicted"/>
<dbReference type="GeneID" id="66079607"/>
<gene>
    <name evidence="1" type="ORF">E1B28_010531</name>
</gene>
<dbReference type="OrthoDB" id="3005282at2759"/>
<keyword evidence="2" id="KW-1185">Reference proteome</keyword>
<accession>A0A9P7UST0</accession>
<sequence length="608" mass="69799">MMRQHHHVSITIYHCSRRLPTLLFPCPTMSLASSFFEGASHMQFFGGQSFTNANKIINNNNYPACTELESESSSSRRDDDKWLTLRDGQRLRRIDMCDILILRELSSEMHRVSFELKSTNPFRNRMGGVGVVKFKKRVQGAEIVEFGHRRFSIVSLEFEDDGDVEKIQRVLERVYETALSRHRVWFTQLFGVARSTITTLIYHDEIVDAETVIRRYSETPIVLTYLNYRYWNSVFDVQGDGTLQKLSILISTGWMFNLRTRSFQYDILTSGTSEEGKDEDYFDRPPPLLRDCNPLLDSKEIIRALPDFLEMVSSFGGDHPGGFFVHHDVLTFGTVIDLTRPGILAYFPSISSPVWSCQPSVGTSGIVAKYSKSVPSLVDLTFVKDKDKCKMVVRFSLRLPLQEQLWTAYLVQSFPFYSSSGVSSDLVFIDDLGFELRGACTSDPSSCDPPKYLHVPPLFPELINDMPCLHWPPDARLFYWSFDHSGRTEIAEEDWEKYGIPKLKVVPYFGSIWFKEEYEAAQEYLYLNKYDLHGRQFANDHGYPTLVVGDPHIQAKPNMHTEKNMYKSILRKKGKGKQSNVHEPNSQIDVQVGRIGEARVRAIVEISD</sequence>
<name>A0A9P7UST0_9AGAR</name>
<comment type="caution">
    <text evidence="1">The sequence shown here is derived from an EMBL/GenBank/DDBJ whole genome shotgun (WGS) entry which is preliminary data.</text>
</comment>
<protein>
    <submittedName>
        <fullName evidence="1">Uncharacterized protein</fullName>
    </submittedName>
</protein>
<dbReference type="AlphaFoldDB" id="A0A9P7UST0"/>